<dbReference type="Proteomes" id="UP000030697">
    <property type="component" value="Unassembled WGS sequence"/>
</dbReference>
<dbReference type="EMBL" id="KE124545">
    <property type="protein sequence ID" value="EWC76921.1"/>
    <property type="molecule type" value="Genomic_DNA"/>
</dbReference>
<reference evidence="1 2" key="1">
    <citation type="submission" date="2013-02" db="EMBL/GenBank/DDBJ databases">
        <title>The Genome Sequence of Plasmodium falciparum UGT5.1.</title>
        <authorList>
            <consortium name="The Broad Institute Genome Sequencing Platform"/>
            <consortium name="The Broad Institute Genome Sequencing Center for Infectious Disease"/>
            <person name="Neafsey D."/>
            <person name="Cheeseman I."/>
            <person name="Volkman S."/>
            <person name="Adams J."/>
            <person name="Walker B."/>
            <person name="Young S.K."/>
            <person name="Zeng Q."/>
            <person name="Gargeya S."/>
            <person name="Fitzgerald M."/>
            <person name="Haas B."/>
            <person name="Abouelleil A."/>
            <person name="Alvarado L."/>
            <person name="Arachchi H.M."/>
            <person name="Berlin A.M."/>
            <person name="Chapman S.B."/>
            <person name="Dewar J."/>
            <person name="Goldberg J."/>
            <person name="Griggs A."/>
            <person name="Gujja S."/>
            <person name="Hansen M."/>
            <person name="Howarth C."/>
            <person name="Imamovic A."/>
            <person name="Larimer J."/>
            <person name="McCowan C."/>
            <person name="Murphy C."/>
            <person name="Neiman D."/>
            <person name="Pearson M."/>
            <person name="Priest M."/>
            <person name="Roberts A."/>
            <person name="Saif S."/>
            <person name="Shea T."/>
            <person name="Sisk P."/>
            <person name="Sykes S."/>
            <person name="Wortman J."/>
            <person name="Nusbaum C."/>
            <person name="Birren B."/>
        </authorList>
    </citation>
    <scope>NUCLEOTIDE SEQUENCE [LARGE SCALE GENOMIC DNA]</scope>
    <source>
        <strain evidence="1 2">UGT5.1</strain>
    </source>
</reference>
<evidence type="ECO:0000313" key="1">
    <source>
        <dbReference type="EMBL" id="EWC76921.1"/>
    </source>
</evidence>
<protein>
    <submittedName>
        <fullName evidence="1">Uncharacterized protein</fullName>
    </submittedName>
</protein>
<gene>
    <name evidence="1" type="ORF">C923_02428</name>
</gene>
<evidence type="ECO:0000313" key="2">
    <source>
        <dbReference type="Proteomes" id="UP000030697"/>
    </source>
</evidence>
<proteinExistence type="predicted"/>
<dbReference type="OrthoDB" id="10266568at2759"/>
<accession>W7JZ63</accession>
<sequence length="72" mass="8296">MYLCLDWKAHIGVLRLLVKDVGVMIPLIQKINAETNAIKIGNDVTKLENIFDEIVPHKKNKINKKKIYIILL</sequence>
<organism evidence="1 2">
    <name type="scientific">Plasmodium falciparum UGT5.1</name>
    <dbReference type="NCBI Taxonomy" id="1237627"/>
    <lineage>
        <taxon>Eukaryota</taxon>
        <taxon>Sar</taxon>
        <taxon>Alveolata</taxon>
        <taxon>Apicomplexa</taxon>
        <taxon>Aconoidasida</taxon>
        <taxon>Haemosporida</taxon>
        <taxon>Plasmodiidae</taxon>
        <taxon>Plasmodium</taxon>
        <taxon>Plasmodium (Laverania)</taxon>
    </lineage>
</organism>
<dbReference type="AlphaFoldDB" id="W7JZ63"/>
<name>W7JZ63_PLAFA</name>